<dbReference type="VEuPathDB" id="FungiDB:MGYG_08041"/>
<reference evidence="3" key="1">
    <citation type="journal article" date="2012" name="MBio">
        <title>Comparative genome analysis of Trichophyton rubrum and related dermatophytes reveals candidate genes involved in infection.</title>
        <authorList>
            <person name="Martinez D.A."/>
            <person name="Oliver B.G."/>
            <person name="Graeser Y."/>
            <person name="Goldberg J.M."/>
            <person name="Li W."/>
            <person name="Martinez-Rossi N.M."/>
            <person name="Monod M."/>
            <person name="Shelest E."/>
            <person name="Barton R.C."/>
            <person name="Birch E."/>
            <person name="Brakhage A.A."/>
            <person name="Chen Z."/>
            <person name="Gurr S.J."/>
            <person name="Heiman D."/>
            <person name="Heitman J."/>
            <person name="Kosti I."/>
            <person name="Rossi A."/>
            <person name="Saif S."/>
            <person name="Samalova M."/>
            <person name="Saunders C.W."/>
            <person name="Shea T."/>
            <person name="Summerbell R.C."/>
            <person name="Xu J."/>
            <person name="Young S."/>
            <person name="Zeng Q."/>
            <person name="Birren B.W."/>
            <person name="Cuomo C.A."/>
            <person name="White T.C."/>
        </authorList>
    </citation>
    <scope>NUCLEOTIDE SEQUENCE [LARGE SCALE GENOMIC DNA]</scope>
    <source>
        <strain evidence="3">ATCC MYA-4604 / CBS 118893</strain>
    </source>
</reference>
<evidence type="ECO:0000313" key="2">
    <source>
        <dbReference type="EMBL" id="EFR05035.1"/>
    </source>
</evidence>
<evidence type="ECO:0000313" key="3">
    <source>
        <dbReference type="Proteomes" id="UP000002669"/>
    </source>
</evidence>
<dbReference type="HOGENOM" id="CLU_1460950_0_0_1"/>
<dbReference type="GeneID" id="10025103"/>
<name>E4V4W1_ARTGP</name>
<proteinExistence type="predicted"/>
<accession>E4V4W1</accession>
<dbReference type="AlphaFoldDB" id="E4V4W1"/>
<dbReference type="EMBL" id="DS989829">
    <property type="protein sequence ID" value="EFR05035.1"/>
    <property type="molecule type" value="Genomic_DNA"/>
</dbReference>
<protein>
    <submittedName>
        <fullName evidence="2">Uncharacterized protein</fullName>
    </submittedName>
</protein>
<keyword evidence="3" id="KW-1185">Reference proteome</keyword>
<feature type="region of interest" description="Disordered" evidence="1">
    <location>
        <begin position="144"/>
        <end position="185"/>
    </location>
</feature>
<gene>
    <name evidence="2" type="ORF">MGYG_08041</name>
</gene>
<organism evidence="3">
    <name type="scientific">Arthroderma gypseum (strain ATCC MYA-4604 / CBS 118893)</name>
    <name type="common">Microsporum gypseum</name>
    <dbReference type="NCBI Taxonomy" id="535722"/>
    <lineage>
        <taxon>Eukaryota</taxon>
        <taxon>Fungi</taxon>
        <taxon>Dikarya</taxon>
        <taxon>Ascomycota</taxon>
        <taxon>Pezizomycotina</taxon>
        <taxon>Eurotiomycetes</taxon>
        <taxon>Eurotiomycetidae</taxon>
        <taxon>Onygenales</taxon>
        <taxon>Arthrodermataceae</taxon>
        <taxon>Nannizzia</taxon>
    </lineage>
</organism>
<dbReference type="RefSeq" id="XP_003169870.1">
    <property type="nucleotide sequence ID" value="XM_003169822.1"/>
</dbReference>
<dbReference type="InParanoid" id="E4V4W1"/>
<dbReference type="Proteomes" id="UP000002669">
    <property type="component" value="Unassembled WGS sequence"/>
</dbReference>
<sequence length="185" mass="19870">MHARHVLPCAQAHRVSNKPYICTPEPSLDEALCCMPSNADGKVGSTSAHQVDSPCFPTGSPDRPPAIFSMKETIGRLGKTSPAALKGNSPFRGLLRLLPLAGEVFALGLCFGQTGQGACFQSRYDLSEFWPSVGRGVRPSMTLRGMKGGQDTISQAGPEEGDQARKHGQGKLREAMGKDKKMHDY</sequence>
<evidence type="ECO:0000256" key="1">
    <source>
        <dbReference type="SAM" id="MobiDB-lite"/>
    </source>
</evidence>
<feature type="compositionally biased region" description="Basic and acidic residues" evidence="1">
    <location>
        <begin position="171"/>
        <end position="185"/>
    </location>
</feature>